<feature type="modified residue" description="4-aspartylphosphate" evidence="2">
    <location>
        <position position="56"/>
    </location>
</feature>
<dbReference type="RefSeq" id="WP_330145415.1">
    <property type="nucleotide sequence ID" value="NZ_JAZDQU010000001.1"/>
</dbReference>
<keyword evidence="1 2" id="KW-0597">Phosphoprotein</keyword>
<proteinExistence type="predicted"/>
<dbReference type="InterPro" id="IPR001789">
    <property type="entry name" value="Sig_transdc_resp-reg_receiver"/>
</dbReference>
<evidence type="ECO:0000259" key="3">
    <source>
        <dbReference type="PROSITE" id="PS50110"/>
    </source>
</evidence>
<dbReference type="PROSITE" id="PS50110">
    <property type="entry name" value="RESPONSE_REGULATORY"/>
    <property type="match status" value="1"/>
</dbReference>
<feature type="domain" description="Response regulatory" evidence="3">
    <location>
        <begin position="7"/>
        <end position="121"/>
    </location>
</feature>
<evidence type="ECO:0000313" key="4">
    <source>
        <dbReference type="EMBL" id="MEE1884501.1"/>
    </source>
</evidence>
<name>A0ABU7GZL6_9SPHI</name>
<organism evidence="4 5">
    <name type="scientific">Pedobacter flavus</name>
    <dbReference type="NCBI Taxonomy" id="3113906"/>
    <lineage>
        <taxon>Bacteria</taxon>
        <taxon>Pseudomonadati</taxon>
        <taxon>Bacteroidota</taxon>
        <taxon>Sphingobacteriia</taxon>
        <taxon>Sphingobacteriales</taxon>
        <taxon>Sphingobacteriaceae</taxon>
        <taxon>Pedobacter</taxon>
    </lineage>
</organism>
<keyword evidence="5" id="KW-1185">Reference proteome</keyword>
<dbReference type="EMBL" id="JAZDQU010000001">
    <property type="protein sequence ID" value="MEE1884501.1"/>
    <property type="molecule type" value="Genomic_DNA"/>
</dbReference>
<dbReference type="InterPro" id="IPR050595">
    <property type="entry name" value="Bact_response_regulator"/>
</dbReference>
<dbReference type="Proteomes" id="UP001337681">
    <property type="component" value="Unassembled WGS sequence"/>
</dbReference>
<sequence length="126" mass="14090">MENEVKKVFIFDDNQEILDLCTLILEEAGYSVKTSTTSNDIIAQVISFMPNLILMDNWLPDLGGIEATKAIKTHKLLNHIPVVYFSANSEISNLATQAGADNYLSKPFDIQDLEEIVKKEINSDTI</sequence>
<dbReference type="InterPro" id="IPR011006">
    <property type="entry name" value="CheY-like_superfamily"/>
</dbReference>
<protein>
    <submittedName>
        <fullName evidence="4">Response regulator</fullName>
    </submittedName>
</protein>
<evidence type="ECO:0000256" key="2">
    <source>
        <dbReference type="PROSITE-ProRule" id="PRU00169"/>
    </source>
</evidence>
<dbReference type="Pfam" id="PF00072">
    <property type="entry name" value="Response_reg"/>
    <property type="match status" value="1"/>
</dbReference>
<accession>A0ABU7GZL6</accession>
<evidence type="ECO:0000313" key="5">
    <source>
        <dbReference type="Proteomes" id="UP001337681"/>
    </source>
</evidence>
<dbReference type="SUPFAM" id="SSF52172">
    <property type="entry name" value="CheY-like"/>
    <property type="match status" value="1"/>
</dbReference>
<reference evidence="4 5" key="1">
    <citation type="submission" date="2024-01" db="EMBL/GenBank/DDBJ databases">
        <title>Pedobacter sp. nov., isolated from oil-contaminated soil.</title>
        <authorList>
            <person name="Le N.T.T."/>
        </authorList>
    </citation>
    <scope>NUCLEOTIDE SEQUENCE [LARGE SCALE GENOMIC DNA]</scope>
    <source>
        <strain evidence="4 5">VNH31</strain>
    </source>
</reference>
<gene>
    <name evidence="4" type="ORF">VRU49_03605</name>
</gene>
<dbReference type="PANTHER" id="PTHR44591">
    <property type="entry name" value="STRESS RESPONSE REGULATOR PROTEIN 1"/>
    <property type="match status" value="1"/>
</dbReference>
<evidence type="ECO:0000256" key="1">
    <source>
        <dbReference type="ARBA" id="ARBA00022553"/>
    </source>
</evidence>
<comment type="caution">
    <text evidence="4">The sequence shown here is derived from an EMBL/GenBank/DDBJ whole genome shotgun (WGS) entry which is preliminary data.</text>
</comment>
<dbReference type="SMART" id="SM00448">
    <property type="entry name" value="REC"/>
    <property type="match status" value="1"/>
</dbReference>
<dbReference type="Gene3D" id="3.40.50.2300">
    <property type="match status" value="1"/>
</dbReference>
<dbReference type="PANTHER" id="PTHR44591:SF3">
    <property type="entry name" value="RESPONSE REGULATORY DOMAIN-CONTAINING PROTEIN"/>
    <property type="match status" value="1"/>
</dbReference>